<feature type="compositionally biased region" description="Polar residues" evidence="2">
    <location>
        <begin position="164"/>
        <end position="174"/>
    </location>
</feature>
<dbReference type="GO" id="GO:0006508">
    <property type="term" value="P:proteolysis"/>
    <property type="evidence" value="ECO:0007669"/>
    <property type="project" value="InterPro"/>
</dbReference>
<dbReference type="Pfam" id="PF00326">
    <property type="entry name" value="Peptidase_S9"/>
    <property type="match status" value="1"/>
</dbReference>
<evidence type="ECO:0000259" key="3">
    <source>
        <dbReference type="Pfam" id="PF00326"/>
    </source>
</evidence>
<reference evidence="5" key="1">
    <citation type="submission" date="2021-01" db="EMBL/GenBank/DDBJ databases">
        <title>Whole genome shotgun sequence of Rugosimonospora africana NBRC 104875.</title>
        <authorList>
            <person name="Komaki H."/>
            <person name="Tamura T."/>
        </authorList>
    </citation>
    <scope>NUCLEOTIDE SEQUENCE</scope>
    <source>
        <strain evidence="5">NBRC 104875</strain>
    </source>
</reference>
<name>A0A8J3VQT2_9ACTN</name>
<sequence>MIEEFDLWQAAPYATGTGEADRPTLTAFTIPGPQPSPAVLVLPGGGYARHAEHEGAPVARWLNSLGVAAFVLRYRVAPYRYPVPLLDGQRAIRYLRRHVDRFGIDPGRVGVLGFSAGGHLAGLLATAGDSGPDAVDSGPGGAATTEGLDASGPGTADSPDAGATRSSDAGPTRSSEAEGTRHGDADPIDGEDPRPGLAVLCYPVVSMVGPVHESSMHSLLGPDPDGALRQRVSIENRVTTASPPMFVWHTADDPVVDAANAQVLADALTRQGVPHELHIYPHGPHGLGLAEDVPVVSDWTQRCAAFLKTHGW</sequence>
<dbReference type="PANTHER" id="PTHR48081:SF6">
    <property type="entry name" value="PEPTIDASE S9 PROLYL OLIGOPEPTIDASE CATALYTIC DOMAIN-CONTAINING PROTEIN"/>
    <property type="match status" value="1"/>
</dbReference>
<evidence type="ECO:0000256" key="2">
    <source>
        <dbReference type="SAM" id="MobiDB-lite"/>
    </source>
</evidence>
<evidence type="ECO:0000259" key="4">
    <source>
        <dbReference type="Pfam" id="PF20434"/>
    </source>
</evidence>
<keyword evidence="6" id="KW-1185">Reference proteome</keyword>
<evidence type="ECO:0000313" key="5">
    <source>
        <dbReference type="EMBL" id="GIH15372.1"/>
    </source>
</evidence>
<dbReference type="EMBL" id="BONZ01000033">
    <property type="protein sequence ID" value="GIH15372.1"/>
    <property type="molecule type" value="Genomic_DNA"/>
</dbReference>
<proteinExistence type="predicted"/>
<feature type="domain" description="Peptidase S9 prolyl oligopeptidase catalytic" evidence="3">
    <location>
        <begin position="237"/>
        <end position="309"/>
    </location>
</feature>
<dbReference type="InterPro" id="IPR029058">
    <property type="entry name" value="AB_hydrolase_fold"/>
</dbReference>
<evidence type="ECO:0008006" key="7">
    <source>
        <dbReference type="Google" id="ProtNLM"/>
    </source>
</evidence>
<dbReference type="GO" id="GO:0008236">
    <property type="term" value="F:serine-type peptidase activity"/>
    <property type="evidence" value="ECO:0007669"/>
    <property type="project" value="InterPro"/>
</dbReference>
<feature type="domain" description="BD-FAE-like" evidence="4">
    <location>
        <begin position="34"/>
        <end position="129"/>
    </location>
</feature>
<dbReference type="AlphaFoldDB" id="A0A8J3VQT2"/>
<evidence type="ECO:0000313" key="6">
    <source>
        <dbReference type="Proteomes" id="UP000642748"/>
    </source>
</evidence>
<dbReference type="Gene3D" id="3.40.50.1820">
    <property type="entry name" value="alpha/beta hydrolase"/>
    <property type="match status" value="1"/>
</dbReference>
<dbReference type="InterPro" id="IPR050300">
    <property type="entry name" value="GDXG_lipolytic_enzyme"/>
</dbReference>
<dbReference type="RefSeq" id="WP_203919006.1">
    <property type="nucleotide sequence ID" value="NZ_BONZ01000033.1"/>
</dbReference>
<dbReference type="SUPFAM" id="SSF53474">
    <property type="entry name" value="alpha/beta-Hydrolases"/>
    <property type="match status" value="1"/>
</dbReference>
<feature type="compositionally biased region" description="Basic and acidic residues" evidence="2">
    <location>
        <begin position="175"/>
        <end position="185"/>
    </location>
</feature>
<keyword evidence="1" id="KW-0378">Hydrolase</keyword>
<dbReference type="PANTHER" id="PTHR48081">
    <property type="entry name" value="AB HYDROLASE SUPERFAMILY PROTEIN C4A8.06C"/>
    <property type="match status" value="1"/>
</dbReference>
<feature type="region of interest" description="Disordered" evidence="2">
    <location>
        <begin position="130"/>
        <end position="194"/>
    </location>
</feature>
<comment type="caution">
    <text evidence="5">The sequence shown here is derived from an EMBL/GenBank/DDBJ whole genome shotgun (WGS) entry which is preliminary data.</text>
</comment>
<dbReference type="InterPro" id="IPR001375">
    <property type="entry name" value="Peptidase_S9_cat"/>
</dbReference>
<dbReference type="InterPro" id="IPR049492">
    <property type="entry name" value="BD-FAE-like_dom"/>
</dbReference>
<accession>A0A8J3VQT2</accession>
<organism evidence="5 6">
    <name type="scientific">Rugosimonospora africana</name>
    <dbReference type="NCBI Taxonomy" id="556532"/>
    <lineage>
        <taxon>Bacteria</taxon>
        <taxon>Bacillati</taxon>
        <taxon>Actinomycetota</taxon>
        <taxon>Actinomycetes</taxon>
        <taxon>Micromonosporales</taxon>
        <taxon>Micromonosporaceae</taxon>
        <taxon>Rugosimonospora</taxon>
    </lineage>
</organism>
<gene>
    <name evidence="5" type="ORF">Raf01_35440</name>
</gene>
<dbReference type="Proteomes" id="UP000642748">
    <property type="component" value="Unassembled WGS sequence"/>
</dbReference>
<dbReference type="Pfam" id="PF20434">
    <property type="entry name" value="BD-FAE"/>
    <property type="match status" value="1"/>
</dbReference>
<evidence type="ECO:0000256" key="1">
    <source>
        <dbReference type="ARBA" id="ARBA00022801"/>
    </source>
</evidence>
<protein>
    <recommendedName>
        <fullName evidence="7">Acetyl esterase/lipase</fullName>
    </recommendedName>
</protein>